<name>L9K505_TUPCH</name>
<gene>
    <name evidence="2" type="ORF">TREES_T100007835</name>
</gene>
<keyword evidence="3" id="KW-1185">Reference proteome</keyword>
<dbReference type="EMBL" id="KB320908">
    <property type="protein sequence ID" value="ELW57733.1"/>
    <property type="molecule type" value="Genomic_DNA"/>
</dbReference>
<accession>L9K505</accession>
<organism evidence="2 3">
    <name type="scientific">Tupaia chinensis</name>
    <name type="common">Chinese tree shrew</name>
    <name type="synonym">Tupaia belangeri chinensis</name>
    <dbReference type="NCBI Taxonomy" id="246437"/>
    <lineage>
        <taxon>Eukaryota</taxon>
        <taxon>Metazoa</taxon>
        <taxon>Chordata</taxon>
        <taxon>Craniata</taxon>
        <taxon>Vertebrata</taxon>
        <taxon>Euteleostomi</taxon>
        <taxon>Mammalia</taxon>
        <taxon>Eutheria</taxon>
        <taxon>Euarchontoglires</taxon>
        <taxon>Scandentia</taxon>
        <taxon>Tupaiidae</taxon>
        <taxon>Tupaia</taxon>
    </lineage>
</organism>
<reference evidence="3" key="1">
    <citation type="submission" date="2012-07" db="EMBL/GenBank/DDBJ databases">
        <title>Genome of the Chinese tree shrew, a rising model animal genetically related to primates.</title>
        <authorList>
            <person name="Zhang G."/>
            <person name="Fan Y."/>
            <person name="Yao Y."/>
            <person name="Huang Z."/>
        </authorList>
    </citation>
    <scope>NUCLEOTIDE SEQUENCE [LARGE SCALE GENOMIC DNA]</scope>
</reference>
<dbReference type="Proteomes" id="UP000011518">
    <property type="component" value="Unassembled WGS sequence"/>
</dbReference>
<sequence length="75" mass="7988">MGTSTCRTVELGVNQSFLQLLGFALSSTSHGAVSWLEEGLLPGKQGSSQTAATEDCYRGQERSNSSRPGTLDHQD</sequence>
<dbReference type="InParanoid" id="L9K505"/>
<evidence type="ECO:0000313" key="3">
    <source>
        <dbReference type="Proteomes" id="UP000011518"/>
    </source>
</evidence>
<proteinExistence type="predicted"/>
<reference evidence="3" key="2">
    <citation type="journal article" date="2013" name="Nat. Commun.">
        <title>Genome of the Chinese tree shrew.</title>
        <authorList>
            <person name="Fan Y."/>
            <person name="Huang Z.Y."/>
            <person name="Cao C.C."/>
            <person name="Chen C.S."/>
            <person name="Chen Y.X."/>
            <person name="Fan D.D."/>
            <person name="He J."/>
            <person name="Hou H.L."/>
            <person name="Hu L."/>
            <person name="Hu X.T."/>
            <person name="Jiang X.T."/>
            <person name="Lai R."/>
            <person name="Lang Y.S."/>
            <person name="Liang B."/>
            <person name="Liao S.G."/>
            <person name="Mu D."/>
            <person name="Ma Y.Y."/>
            <person name="Niu Y.Y."/>
            <person name="Sun X.Q."/>
            <person name="Xia J.Q."/>
            <person name="Xiao J."/>
            <person name="Xiong Z.Q."/>
            <person name="Xu L."/>
            <person name="Yang L."/>
            <person name="Zhang Y."/>
            <person name="Zhao W."/>
            <person name="Zhao X.D."/>
            <person name="Zheng Y.T."/>
            <person name="Zhou J.M."/>
            <person name="Zhu Y.B."/>
            <person name="Zhang G.J."/>
            <person name="Wang J."/>
            <person name="Yao Y.G."/>
        </authorList>
    </citation>
    <scope>NUCLEOTIDE SEQUENCE [LARGE SCALE GENOMIC DNA]</scope>
</reference>
<dbReference type="AlphaFoldDB" id="L9K505"/>
<feature type="region of interest" description="Disordered" evidence="1">
    <location>
        <begin position="41"/>
        <end position="75"/>
    </location>
</feature>
<protein>
    <submittedName>
        <fullName evidence="2">Uncharacterized protein</fullName>
    </submittedName>
</protein>
<evidence type="ECO:0000313" key="2">
    <source>
        <dbReference type="EMBL" id="ELW57733.1"/>
    </source>
</evidence>
<evidence type="ECO:0000256" key="1">
    <source>
        <dbReference type="SAM" id="MobiDB-lite"/>
    </source>
</evidence>